<dbReference type="Gene3D" id="3.20.20.10">
    <property type="entry name" value="Alanine racemase"/>
    <property type="match status" value="1"/>
</dbReference>
<dbReference type="KEGG" id="eke:EK0264_16815"/>
<proteinExistence type="predicted"/>
<dbReference type="InterPro" id="IPR051466">
    <property type="entry name" value="D-amino_acid_metab_enzyme"/>
</dbReference>
<dbReference type="InParanoid" id="A0A7L4YRV0"/>
<dbReference type="InterPro" id="IPR029066">
    <property type="entry name" value="PLP-binding_barrel"/>
</dbReference>
<dbReference type="PANTHER" id="PTHR28004:SF2">
    <property type="entry name" value="D-SERINE DEHYDRATASE"/>
    <property type="match status" value="1"/>
</dbReference>
<dbReference type="EMBL" id="CP047156">
    <property type="protein sequence ID" value="QHC01778.1"/>
    <property type="molecule type" value="Genomic_DNA"/>
</dbReference>
<dbReference type="PANTHER" id="PTHR28004">
    <property type="entry name" value="ZGC:162816-RELATED"/>
    <property type="match status" value="1"/>
</dbReference>
<organism evidence="2 3">
    <name type="scientific">Epidermidibacterium keratini</name>
    <dbReference type="NCBI Taxonomy" id="1891644"/>
    <lineage>
        <taxon>Bacteria</taxon>
        <taxon>Bacillati</taxon>
        <taxon>Actinomycetota</taxon>
        <taxon>Actinomycetes</taxon>
        <taxon>Sporichthyales</taxon>
        <taxon>Sporichthyaceae</taxon>
        <taxon>Epidermidibacterium</taxon>
    </lineage>
</organism>
<accession>A0A7L4YRV0</accession>
<feature type="domain" description="Alanine racemase N-terminal" evidence="1">
    <location>
        <begin position="27"/>
        <end position="216"/>
    </location>
</feature>
<sequence length="398" mass="43182">MTNFGADRCATYAELTADRPAPLGVLDLDALDLNVADMRRRAGTTAIRLATKSLRCRGLIEQLLTRDGIRGVLAFTLPEALWLHEHGVDDIVLGYPTTDRPALRALGRTNADRLPVVITVDSIEQVELARREAQPTQQRPLRLCLELDTSVRLGSRVHIGARRSPIRTPDELRTLARQLSAYPDVEVVGMLAYEGHIAGQYDAGSGPRAKAIRAFQRYARREIAERRAEAVAALREVCELEFVNGGGTGSLESTSSEDAVTEIAAGSGYLAPGLFDRYTTFQPTPAAFFALDVVRRPAPRVATALGGGWVASGPPGLDRLPTVAWPPGLRFAAMEAAGEVQTPLIGAAAAKLRAGDRVWLRHAKSGELSDRLDRYALVRGERLAGDWATYRGEGRAFL</sequence>
<dbReference type="Proteomes" id="UP000463857">
    <property type="component" value="Chromosome"/>
</dbReference>
<dbReference type="AlphaFoldDB" id="A0A7L4YRV0"/>
<dbReference type="SUPFAM" id="SSF51419">
    <property type="entry name" value="PLP-binding barrel"/>
    <property type="match status" value="1"/>
</dbReference>
<gene>
    <name evidence="2" type="ORF">EK0264_16815</name>
</gene>
<dbReference type="GO" id="GO:0008721">
    <property type="term" value="F:D-serine ammonia-lyase activity"/>
    <property type="evidence" value="ECO:0007669"/>
    <property type="project" value="TreeGrafter"/>
</dbReference>
<evidence type="ECO:0000259" key="1">
    <source>
        <dbReference type="Pfam" id="PF01168"/>
    </source>
</evidence>
<dbReference type="OrthoDB" id="2445260at2"/>
<evidence type="ECO:0000313" key="3">
    <source>
        <dbReference type="Proteomes" id="UP000463857"/>
    </source>
</evidence>
<protein>
    <submittedName>
        <fullName evidence="2">Amino acid deaminase/aldolase</fullName>
    </submittedName>
</protein>
<dbReference type="InterPro" id="IPR001608">
    <property type="entry name" value="Ala_racemase_N"/>
</dbReference>
<dbReference type="RefSeq" id="WP_159546902.1">
    <property type="nucleotide sequence ID" value="NZ_CP047156.1"/>
</dbReference>
<reference evidence="2 3" key="1">
    <citation type="journal article" date="2018" name="Int. J. Syst. Evol. Microbiol.">
        <title>Epidermidibacterium keratini gen. nov., sp. nov., a member of the family Sporichthyaceae, isolated from keratin epidermis.</title>
        <authorList>
            <person name="Lee D.G."/>
            <person name="Trujillo M.E."/>
            <person name="Kang S."/>
            <person name="Nam J.J."/>
            <person name="Kim Y.J."/>
        </authorList>
    </citation>
    <scope>NUCLEOTIDE SEQUENCE [LARGE SCALE GENOMIC DNA]</scope>
    <source>
        <strain evidence="2 3">EPI-7</strain>
    </source>
</reference>
<dbReference type="Pfam" id="PF01168">
    <property type="entry name" value="Ala_racemase_N"/>
    <property type="match status" value="1"/>
</dbReference>
<name>A0A7L4YRV0_9ACTN</name>
<keyword evidence="3" id="KW-1185">Reference proteome</keyword>
<dbReference type="GO" id="GO:0036088">
    <property type="term" value="P:D-serine catabolic process"/>
    <property type="evidence" value="ECO:0007669"/>
    <property type="project" value="TreeGrafter"/>
</dbReference>
<evidence type="ECO:0000313" key="2">
    <source>
        <dbReference type="EMBL" id="QHC01778.1"/>
    </source>
</evidence>